<dbReference type="InterPro" id="IPR024078">
    <property type="entry name" value="LmbE-like_dom_sf"/>
</dbReference>
<dbReference type="PANTHER" id="PTHR12993">
    <property type="entry name" value="N-ACETYLGLUCOSAMINYL-PHOSPHATIDYLINOSITOL DE-N-ACETYLASE-RELATED"/>
    <property type="match status" value="1"/>
</dbReference>
<sequence length="241" mass="27343">MPPIDDSEIERVLVVTAHPDDLDFGAAGTIAQWTARGIDVSYCICTNGDQGGEDPDVPREEMPKIRQKEQRDAGKILGVTNIEFLNHRDGWLVPTIELRKQIVREIRKSRPQRMLVQSPERNWDRLFASHPDHMAAGEAAIQAVYPDARNPFAFEDLLKNEGLEPWRVQELWVMSHHTPDHVVDVTDTFDKKIAALHAHESQTAHNPNLETMLREWGEKNAKLHGLPDGRLAEVFKIVSSD</sequence>
<evidence type="ECO:0008006" key="2">
    <source>
        <dbReference type="Google" id="ProtNLM"/>
    </source>
</evidence>
<dbReference type="Gene3D" id="3.40.50.10320">
    <property type="entry name" value="LmbE-like"/>
    <property type="match status" value="1"/>
</dbReference>
<protein>
    <recommendedName>
        <fullName evidence="2">GlcNAc-PI de-N-acetylase</fullName>
    </recommendedName>
</protein>
<reference evidence="1" key="1">
    <citation type="submission" date="2014-06" db="EMBL/GenBank/DDBJ databases">
        <title>Key roles for freshwater Actinobacteria revealed by deep metagenomic sequencing.</title>
        <authorList>
            <person name="Ghai R."/>
            <person name="Mizuno C.M."/>
            <person name="Picazo A."/>
            <person name="Camacho A."/>
            <person name="Rodriguez-Valera F."/>
        </authorList>
    </citation>
    <scope>NUCLEOTIDE SEQUENCE</scope>
</reference>
<dbReference type="GO" id="GO:0016811">
    <property type="term" value="F:hydrolase activity, acting on carbon-nitrogen (but not peptide) bonds, in linear amides"/>
    <property type="evidence" value="ECO:0007669"/>
    <property type="project" value="TreeGrafter"/>
</dbReference>
<dbReference type="Pfam" id="PF02585">
    <property type="entry name" value="PIG-L"/>
    <property type="match status" value="1"/>
</dbReference>
<dbReference type="InterPro" id="IPR003737">
    <property type="entry name" value="GlcNAc_PI_deacetylase-related"/>
</dbReference>
<organism evidence="1">
    <name type="scientific">freshwater metagenome</name>
    <dbReference type="NCBI Taxonomy" id="449393"/>
    <lineage>
        <taxon>unclassified sequences</taxon>
        <taxon>metagenomes</taxon>
        <taxon>ecological metagenomes</taxon>
    </lineage>
</organism>
<dbReference type="SUPFAM" id="SSF102588">
    <property type="entry name" value="LmbE-like"/>
    <property type="match status" value="1"/>
</dbReference>
<dbReference type="AlphaFoldDB" id="A0A094QCY9"/>
<dbReference type="EMBL" id="JNSL01000009">
    <property type="protein sequence ID" value="KGA21282.1"/>
    <property type="molecule type" value="Genomic_DNA"/>
</dbReference>
<gene>
    <name evidence="1" type="ORF">GM51_2645</name>
</gene>
<evidence type="ECO:0000313" key="1">
    <source>
        <dbReference type="EMBL" id="KGA21282.1"/>
    </source>
</evidence>
<dbReference type="PANTHER" id="PTHR12993:SF28">
    <property type="entry name" value="LMBE FAMILY PROTEIN"/>
    <property type="match status" value="1"/>
</dbReference>
<name>A0A094QCY9_9ZZZZ</name>
<comment type="caution">
    <text evidence="1">The sequence shown here is derived from an EMBL/GenBank/DDBJ whole genome shotgun (WGS) entry which is preliminary data.</text>
</comment>
<accession>A0A094QCY9</accession>
<proteinExistence type="predicted"/>